<feature type="domain" description="CBS" evidence="10">
    <location>
        <begin position="207"/>
        <end position="264"/>
    </location>
</feature>
<dbReference type="Gene3D" id="1.25.60.10">
    <property type="entry name" value="MgtE N-terminal domain-like"/>
    <property type="match status" value="1"/>
</dbReference>
<dbReference type="PROSITE" id="PS51371">
    <property type="entry name" value="CBS"/>
    <property type="match status" value="2"/>
</dbReference>
<dbReference type="CDD" id="cd04606">
    <property type="entry name" value="CBS_pair_Mg_transporter"/>
    <property type="match status" value="1"/>
</dbReference>
<proteinExistence type="inferred from homology"/>
<organism evidence="11 12">
    <name type="scientific">Oceanipulchritudo coccoides</name>
    <dbReference type="NCBI Taxonomy" id="2706888"/>
    <lineage>
        <taxon>Bacteria</taxon>
        <taxon>Pseudomonadati</taxon>
        <taxon>Verrucomicrobiota</taxon>
        <taxon>Opitutia</taxon>
        <taxon>Puniceicoccales</taxon>
        <taxon>Oceanipulchritudinaceae</taxon>
        <taxon>Oceanipulchritudo</taxon>
    </lineage>
</organism>
<evidence type="ECO:0000256" key="6">
    <source>
        <dbReference type="ARBA" id="ARBA00022989"/>
    </source>
</evidence>
<dbReference type="InterPro" id="IPR006669">
    <property type="entry name" value="MgtE_transporter"/>
</dbReference>
<reference evidence="11 12" key="1">
    <citation type="submission" date="2020-02" db="EMBL/GenBank/DDBJ databases">
        <title>Albibacoteraceae fam. nov., the first described family within the subdivision 4 Verrucomicrobia.</title>
        <authorList>
            <person name="Xi F."/>
        </authorList>
    </citation>
    <scope>NUCLEOTIDE SEQUENCE [LARGE SCALE GENOMIC DNA]</scope>
    <source>
        <strain evidence="11 12">CK1056</strain>
    </source>
</reference>
<evidence type="ECO:0000259" key="10">
    <source>
        <dbReference type="PROSITE" id="PS51371"/>
    </source>
</evidence>
<dbReference type="GO" id="GO:0005886">
    <property type="term" value="C:plasma membrane"/>
    <property type="evidence" value="ECO:0007669"/>
    <property type="project" value="UniProtKB-SubCell"/>
</dbReference>
<dbReference type="InterPro" id="IPR046342">
    <property type="entry name" value="CBS_dom_sf"/>
</dbReference>
<feature type="transmembrane region" description="Helical" evidence="9">
    <location>
        <begin position="391"/>
        <end position="418"/>
    </location>
</feature>
<dbReference type="SUPFAM" id="SSF161093">
    <property type="entry name" value="MgtE membrane domain-like"/>
    <property type="match status" value="1"/>
</dbReference>
<keyword evidence="6 9" id="KW-1133">Transmembrane helix</keyword>
<dbReference type="InterPro" id="IPR000644">
    <property type="entry name" value="CBS_dom"/>
</dbReference>
<keyword evidence="4 9" id="KW-0812">Transmembrane</keyword>
<dbReference type="EMBL" id="JAAGNX010000002">
    <property type="protein sequence ID" value="NDV62437.1"/>
    <property type="molecule type" value="Genomic_DNA"/>
</dbReference>
<evidence type="ECO:0000313" key="11">
    <source>
        <dbReference type="EMBL" id="NDV62437.1"/>
    </source>
</evidence>
<dbReference type="InterPro" id="IPR038076">
    <property type="entry name" value="MgtE_N_sf"/>
</dbReference>
<dbReference type="Proteomes" id="UP000478417">
    <property type="component" value="Unassembled WGS sequence"/>
</dbReference>
<dbReference type="Pfam" id="PF00571">
    <property type="entry name" value="CBS"/>
    <property type="match status" value="2"/>
</dbReference>
<keyword evidence="3 9" id="KW-0813">Transport</keyword>
<dbReference type="Gene3D" id="1.10.357.20">
    <property type="entry name" value="SLC41 divalent cation transporters, integral membrane domain"/>
    <property type="match status" value="1"/>
</dbReference>
<keyword evidence="5 9" id="KW-0460">Magnesium</keyword>
<keyword evidence="9" id="KW-1003">Cell membrane</keyword>
<comment type="similarity">
    <text evidence="2 9">Belongs to the SLC41A transporter family.</text>
</comment>
<accession>A0A6B2M2X7</accession>
<dbReference type="SMART" id="SM00924">
    <property type="entry name" value="MgtE_N"/>
    <property type="match status" value="1"/>
</dbReference>
<sequence>MDTPTERQDLSYSHEELMEWPRDELSNLNPVRLAATSSLAVAQFLERLEIDERRELLRQLSTERAADILAEMDEEDAADVLEEMRPHRAARILDDFEPDDAADVVAELEPENREQLLAHMEQDSRESVEELLSYDPDSAGGLMTTEVDTALDRMTVEEATSRIREFANKHEDLHYVYVVNEQRQLRGIVSLRKLIQSGPQQLISTIMRSDIQGVCTPEMDKEEVSLLMAEHNLPDIAVVDAQNTLLGVITHDDVLDVIRDEATEDIQKLAGAGGDEDIHDDILFSIRQRQPWLAVNLGTAFIAAMVVKIFEADIGALPILAAIMPIIAGVGGNSGQQSLAITIRSIALGLVKEGDAKGILFRQAVIGLINGLLIGLLAAVMVAFFGGPLKLSIIVLSAMIINLAMGCITGTLIPLVLLKLKQDPAQVSSILLTFVTDTGGFFIFLTLGSIFLL</sequence>
<dbReference type="Pfam" id="PF03448">
    <property type="entry name" value="MgtE_N"/>
    <property type="match status" value="1"/>
</dbReference>
<feature type="transmembrane region" description="Helical" evidence="9">
    <location>
        <begin position="364"/>
        <end position="385"/>
    </location>
</feature>
<dbReference type="SUPFAM" id="SSF54631">
    <property type="entry name" value="CBS-domain pair"/>
    <property type="match status" value="1"/>
</dbReference>
<dbReference type="Gene3D" id="3.10.580.10">
    <property type="entry name" value="CBS-domain"/>
    <property type="match status" value="1"/>
</dbReference>
<feature type="domain" description="CBS" evidence="10">
    <location>
        <begin position="143"/>
        <end position="205"/>
    </location>
</feature>
<dbReference type="SUPFAM" id="SSF158791">
    <property type="entry name" value="MgtE N-terminal domain-like"/>
    <property type="match status" value="1"/>
</dbReference>
<evidence type="ECO:0000313" key="12">
    <source>
        <dbReference type="Proteomes" id="UP000478417"/>
    </source>
</evidence>
<evidence type="ECO:0000256" key="2">
    <source>
        <dbReference type="ARBA" id="ARBA00009749"/>
    </source>
</evidence>
<evidence type="ECO:0000256" key="1">
    <source>
        <dbReference type="ARBA" id="ARBA00004141"/>
    </source>
</evidence>
<dbReference type="GO" id="GO:0046872">
    <property type="term" value="F:metal ion binding"/>
    <property type="evidence" value="ECO:0007669"/>
    <property type="project" value="UniProtKB-KW"/>
</dbReference>
<dbReference type="InterPro" id="IPR006668">
    <property type="entry name" value="Mg_transptr_MgtE_intracell_dom"/>
</dbReference>
<dbReference type="PANTHER" id="PTHR43773">
    <property type="entry name" value="MAGNESIUM TRANSPORTER MGTE"/>
    <property type="match status" value="1"/>
</dbReference>
<evidence type="ECO:0000256" key="9">
    <source>
        <dbReference type="RuleBase" id="RU362011"/>
    </source>
</evidence>
<evidence type="ECO:0000256" key="5">
    <source>
        <dbReference type="ARBA" id="ARBA00022842"/>
    </source>
</evidence>
<dbReference type="NCBIfam" id="TIGR00400">
    <property type="entry name" value="mgtE"/>
    <property type="match status" value="1"/>
</dbReference>
<dbReference type="GO" id="GO:0015095">
    <property type="term" value="F:magnesium ion transmembrane transporter activity"/>
    <property type="evidence" value="ECO:0007669"/>
    <property type="project" value="UniProtKB-UniRule"/>
</dbReference>
<evidence type="ECO:0000256" key="7">
    <source>
        <dbReference type="ARBA" id="ARBA00023136"/>
    </source>
</evidence>
<evidence type="ECO:0000256" key="8">
    <source>
        <dbReference type="PROSITE-ProRule" id="PRU00703"/>
    </source>
</evidence>
<keyword evidence="12" id="KW-1185">Reference proteome</keyword>
<dbReference type="InterPro" id="IPR036739">
    <property type="entry name" value="SLC41_membr_dom_sf"/>
</dbReference>
<dbReference type="RefSeq" id="WP_163964310.1">
    <property type="nucleotide sequence ID" value="NZ_JAAGNX010000002.1"/>
</dbReference>
<dbReference type="InterPro" id="IPR006667">
    <property type="entry name" value="SLC41_membr_dom"/>
</dbReference>
<comment type="caution">
    <text evidence="9">Lacks conserved residue(s) required for the propagation of feature annotation.</text>
</comment>
<comment type="subunit">
    <text evidence="9">Homodimer.</text>
</comment>
<dbReference type="PANTHER" id="PTHR43773:SF1">
    <property type="entry name" value="MAGNESIUM TRANSPORTER MGTE"/>
    <property type="match status" value="1"/>
</dbReference>
<dbReference type="Pfam" id="PF01769">
    <property type="entry name" value="MgtE"/>
    <property type="match status" value="1"/>
</dbReference>
<gene>
    <name evidence="11" type="primary">mgtE</name>
    <name evidence="11" type="ORF">G0Q06_08250</name>
</gene>
<evidence type="ECO:0000256" key="4">
    <source>
        <dbReference type="ARBA" id="ARBA00022692"/>
    </source>
</evidence>
<keyword evidence="8" id="KW-0129">CBS domain</keyword>
<evidence type="ECO:0000256" key="3">
    <source>
        <dbReference type="ARBA" id="ARBA00022448"/>
    </source>
</evidence>
<comment type="function">
    <text evidence="9">Acts as a magnesium transporter.</text>
</comment>
<dbReference type="AlphaFoldDB" id="A0A6B2M2X7"/>
<protein>
    <recommendedName>
        <fullName evidence="9">Magnesium transporter MgtE</fullName>
    </recommendedName>
</protein>
<feature type="transmembrane region" description="Helical" evidence="9">
    <location>
        <begin position="430"/>
        <end position="452"/>
    </location>
</feature>
<name>A0A6B2M2X7_9BACT</name>
<keyword evidence="9" id="KW-0479">Metal-binding</keyword>
<comment type="caution">
    <text evidence="11">The sequence shown here is derived from an EMBL/GenBank/DDBJ whole genome shotgun (WGS) entry which is preliminary data.</text>
</comment>
<dbReference type="SMART" id="SM00116">
    <property type="entry name" value="CBS"/>
    <property type="match status" value="2"/>
</dbReference>
<comment type="subcellular location">
    <subcellularLocation>
        <location evidence="9">Cell membrane</location>
        <topology evidence="9">Multi-pass membrane protein</topology>
    </subcellularLocation>
    <subcellularLocation>
        <location evidence="1">Membrane</location>
        <topology evidence="1">Multi-pass membrane protein</topology>
    </subcellularLocation>
</comment>
<keyword evidence="7 9" id="KW-0472">Membrane</keyword>